<dbReference type="InterPro" id="IPR013096">
    <property type="entry name" value="Cupin_2"/>
</dbReference>
<dbReference type="InterPro" id="IPR011051">
    <property type="entry name" value="RmlC_Cupin_sf"/>
</dbReference>
<dbReference type="InterPro" id="IPR052512">
    <property type="entry name" value="4CMD/NDH-1_regulator"/>
</dbReference>
<dbReference type="EC" id="4.1.1.44" evidence="4"/>
<proteinExistence type="predicted"/>
<organism evidence="4 5">
    <name type="scientific">Inquilinus ginsengisoli</name>
    <dbReference type="NCBI Taxonomy" id="363840"/>
    <lineage>
        <taxon>Bacteria</taxon>
        <taxon>Pseudomonadati</taxon>
        <taxon>Pseudomonadota</taxon>
        <taxon>Alphaproteobacteria</taxon>
        <taxon>Rhodospirillales</taxon>
        <taxon>Rhodospirillaceae</taxon>
        <taxon>Inquilinus</taxon>
    </lineage>
</organism>
<dbReference type="GO" id="GO:0047575">
    <property type="term" value="F:4-carboxymuconolactone decarboxylase activity"/>
    <property type="evidence" value="ECO:0007669"/>
    <property type="project" value="UniProtKB-EC"/>
</dbReference>
<dbReference type="Pfam" id="PF07883">
    <property type="entry name" value="Cupin_2"/>
    <property type="match status" value="1"/>
</dbReference>
<accession>A0ABU1JQE4</accession>
<feature type="domain" description="Carboxymuconolactone decarboxylase-like" evidence="2">
    <location>
        <begin position="165"/>
        <end position="248"/>
    </location>
</feature>
<comment type="caution">
    <text evidence="4">The sequence shown here is derived from an EMBL/GenBank/DDBJ whole genome shotgun (WGS) entry which is preliminary data.</text>
</comment>
<evidence type="ECO:0000259" key="3">
    <source>
        <dbReference type="Pfam" id="PF07883"/>
    </source>
</evidence>
<dbReference type="PANTHER" id="PTHR33570">
    <property type="entry name" value="4-CARBOXYMUCONOLACTONE DECARBOXYLASE FAMILY PROTEIN"/>
    <property type="match status" value="1"/>
</dbReference>
<dbReference type="CDD" id="cd02233">
    <property type="entry name" value="cupin_HNL-like"/>
    <property type="match status" value="1"/>
</dbReference>
<dbReference type="Pfam" id="PF02627">
    <property type="entry name" value="CMD"/>
    <property type="match status" value="2"/>
</dbReference>
<keyword evidence="4" id="KW-0456">Lyase</keyword>
<dbReference type="InterPro" id="IPR047263">
    <property type="entry name" value="HNL-like_cupin"/>
</dbReference>
<protein>
    <submittedName>
        <fullName evidence="4">4-carboxymuconolactone decarboxylase</fullName>
        <ecNumber evidence="4">4.1.1.44</ecNumber>
    </submittedName>
</protein>
<dbReference type="Gene3D" id="2.60.120.10">
    <property type="entry name" value="Jelly Rolls"/>
    <property type="match status" value="1"/>
</dbReference>
<feature type="signal peptide" evidence="1">
    <location>
        <begin position="1"/>
        <end position="19"/>
    </location>
</feature>
<keyword evidence="5" id="KW-1185">Reference proteome</keyword>
<dbReference type="SUPFAM" id="SSF51182">
    <property type="entry name" value="RmlC-like cupins"/>
    <property type="match status" value="1"/>
</dbReference>
<evidence type="ECO:0000259" key="2">
    <source>
        <dbReference type="Pfam" id="PF02627"/>
    </source>
</evidence>
<sequence>MKLPVATLALFSVAASAEAEPGPKPQRVAPAIVHETTPALGMYTDHVLFGDVWKRPELAPRDRSIVTIAALVAGGNTAQMTGHVNRALDNGVEPGEIAGIITHLAFYTGWPKAMSAVGVTKDVFAQRGVGPDQIAPGSSEPLPVDEASEARRAAAVEAQVGDIAPALVRYTNSVLFGDLWRRADLAPRDRSLVTIAALIAGGQAEQLPFHLNRGMDNGLTQPQLSEVVTHLAFYAGWPRAMSAIPVARSVFEARAGSPDEAPASNTQGETTLEILRHGSQPSGTGPAEYFTGSVRIDSRFQRSEPARIGGAIVTFEPAARTAWHTHPLGQTLIVTSGHGLVQREGGPIEEIRPGDVVWIPPGEKHWHGATAASAMTHVAIAESLDGRSVDWMEHVSDEQYGRGSPIQN</sequence>
<keyword evidence="1" id="KW-0732">Signal</keyword>
<dbReference type="Proteomes" id="UP001262410">
    <property type="component" value="Unassembled WGS sequence"/>
</dbReference>
<dbReference type="PANTHER" id="PTHR33570:SF9">
    <property type="entry name" value="BLL4600 PROTEIN"/>
    <property type="match status" value="1"/>
</dbReference>
<dbReference type="InterPro" id="IPR029032">
    <property type="entry name" value="AhpD-like"/>
</dbReference>
<reference evidence="4 5" key="1">
    <citation type="submission" date="2023-07" db="EMBL/GenBank/DDBJ databases">
        <title>Sorghum-associated microbial communities from plants grown in Nebraska, USA.</title>
        <authorList>
            <person name="Schachtman D."/>
        </authorList>
    </citation>
    <scope>NUCLEOTIDE SEQUENCE [LARGE SCALE GENOMIC DNA]</scope>
    <source>
        <strain evidence="4 5">584</strain>
    </source>
</reference>
<dbReference type="RefSeq" id="WP_374710626.1">
    <property type="nucleotide sequence ID" value="NZ_JAVDPW010000005.1"/>
</dbReference>
<dbReference type="InterPro" id="IPR003779">
    <property type="entry name" value="CMD-like"/>
</dbReference>
<dbReference type="SUPFAM" id="SSF69118">
    <property type="entry name" value="AhpD-like"/>
    <property type="match status" value="1"/>
</dbReference>
<feature type="chain" id="PRO_5047533011" evidence="1">
    <location>
        <begin position="20"/>
        <end position="408"/>
    </location>
</feature>
<evidence type="ECO:0000256" key="1">
    <source>
        <dbReference type="SAM" id="SignalP"/>
    </source>
</evidence>
<evidence type="ECO:0000313" key="4">
    <source>
        <dbReference type="EMBL" id="MDR6290841.1"/>
    </source>
</evidence>
<dbReference type="InterPro" id="IPR014710">
    <property type="entry name" value="RmlC-like_jellyroll"/>
</dbReference>
<feature type="domain" description="Carboxymuconolactone decarboxylase-like" evidence="2">
    <location>
        <begin position="40"/>
        <end position="122"/>
    </location>
</feature>
<name>A0ABU1JQE4_9PROT</name>
<feature type="domain" description="Cupin type-2" evidence="3">
    <location>
        <begin position="312"/>
        <end position="373"/>
    </location>
</feature>
<dbReference type="EMBL" id="JAVDPW010000005">
    <property type="protein sequence ID" value="MDR6290841.1"/>
    <property type="molecule type" value="Genomic_DNA"/>
</dbReference>
<evidence type="ECO:0000313" key="5">
    <source>
        <dbReference type="Proteomes" id="UP001262410"/>
    </source>
</evidence>
<gene>
    <name evidence="4" type="ORF">E9232_003367</name>
</gene>
<dbReference type="Gene3D" id="1.20.1290.10">
    <property type="entry name" value="AhpD-like"/>
    <property type="match status" value="1"/>
</dbReference>